<dbReference type="EMBL" id="PP511642">
    <property type="protein sequence ID" value="XCD06199.1"/>
    <property type="molecule type" value="Genomic_DNA"/>
</dbReference>
<name>A0AAU8B1M7_9CAUD</name>
<sequence length="195" mass="22293">MENEKVEITNEQLENIVKGVVEKTLESKETKKEDNIVDEAKKGLKEEADSKRERSELENAIKFNMNIAKFVEDNDKVLPAEAKKIIETVNGKSYSSEEDKANDFRKALIESFIEKQENIDVLPSSQKEQVEAFKSLTEDEKAKQSSKFWGIVDVGAAQKVMLRRADQKNNAGSGDMDSFEKRWLAQGEKFRKKEN</sequence>
<evidence type="ECO:0000256" key="1">
    <source>
        <dbReference type="SAM" id="MobiDB-lite"/>
    </source>
</evidence>
<proteinExistence type="predicted"/>
<feature type="region of interest" description="Disordered" evidence="1">
    <location>
        <begin position="28"/>
        <end position="53"/>
    </location>
</feature>
<reference evidence="2" key="1">
    <citation type="submission" date="2024-03" db="EMBL/GenBank/DDBJ databases">
        <title>Diverse circular DNA viruses in blood, oral, and fecal samples of captive lemurs.</title>
        <authorList>
            <person name="Paietta E.N."/>
            <person name="Kraberger S."/>
            <person name="Lund M.C."/>
            <person name="Custer J.M."/>
            <person name="Vargas K.M."/>
            <person name="Ehmke E.E."/>
            <person name="Yoder A.D."/>
            <person name="Varsani A."/>
        </authorList>
    </citation>
    <scope>NUCLEOTIDE SEQUENCE</scope>
    <source>
        <strain evidence="2">Duke_25FS_5</strain>
    </source>
</reference>
<accession>A0AAU8B1M7</accession>
<protein>
    <submittedName>
        <fullName evidence="2">Uncharacterized protein</fullName>
    </submittedName>
</protein>
<evidence type="ECO:0000313" key="2">
    <source>
        <dbReference type="EMBL" id="XCD06199.1"/>
    </source>
</evidence>
<organism evidence="2">
    <name type="scientific">Dulem virus 29</name>
    <dbReference type="NCBI Taxonomy" id="3145747"/>
    <lineage>
        <taxon>Viruses</taxon>
        <taxon>Duplodnaviria</taxon>
        <taxon>Heunggongvirae</taxon>
        <taxon>Uroviricota</taxon>
        <taxon>Caudoviricetes</taxon>
    </lineage>
</organism>